<dbReference type="GO" id="GO:0005975">
    <property type="term" value="P:carbohydrate metabolic process"/>
    <property type="evidence" value="ECO:0007669"/>
    <property type="project" value="UniProtKB-ARBA"/>
</dbReference>
<evidence type="ECO:0000256" key="1">
    <source>
        <dbReference type="ARBA" id="ARBA00022801"/>
    </source>
</evidence>
<feature type="domain" description="Alpha-N-acetylglucosaminidase N-terminal" evidence="4">
    <location>
        <begin position="23"/>
        <end position="101"/>
    </location>
</feature>
<dbReference type="Gene3D" id="3.30.379.10">
    <property type="entry name" value="Chitobiase/beta-hexosaminidase domain 2-like"/>
    <property type="match status" value="1"/>
</dbReference>
<dbReference type="Gene3D" id="3.20.20.80">
    <property type="entry name" value="Glycosidases"/>
    <property type="match status" value="1"/>
</dbReference>
<evidence type="ECO:0000313" key="7">
    <source>
        <dbReference type="Proteomes" id="UP000784286"/>
    </source>
</evidence>
<accession>A0A948X559</accession>
<keyword evidence="1" id="KW-0378">Hydrolase</keyword>
<comment type="caution">
    <text evidence="6">The sequence shown here is derived from an EMBL/GenBank/DDBJ whole genome shotgun (WGS) entry which is preliminary data.</text>
</comment>
<name>A0A948X559_9BACT</name>
<dbReference type="SUPFAM" id="SSF51445">
    <property type="entry name" value="(Trans)glycosidases"/>
    <property type="match status" value="1"/>
</dbReference>
<dbReference type="InterPro" id="IPR024732">
    <property type="entry name" value="NAGLU_C"/>
</dbReference>
<protein>
    <submittedName>
        <fullName evidence="6">Alpha-N-acetylglucosaminidase</fullName>
    </submittedName>
</protein>
<feature type="signal peptide" evidence="2">
    <location>
        <begin position="1"/>
        <end position="20"/>
    </location>
</feature>
<feature type="domain" description="Alpha-N-acetylglucosaminidase tim-barrel" evidence="3">
    <location>
        <begin position="115"/>
        <end position="441"/>
    </location>
</feature>
<evidence type="ECO:0000259" key="4">
    <source>
        <dbReference type="Pfam" id="PF12971"/>
    </source>
</evidence>
<dbReference type="InterPro" id="IPR017853">
    <property type="entry name" value="GH"/>
</dbReference>
<proteinExistence type="predicted"/>
<dbReference type="Proteomes" id="UP000784286">
    <property type="component" value="Unassembled WGS sequence"/>
</dbReference>
<dbReference type="PANTHER" id="PTHR12872:SF1">
    <property type="entry name" value="ALPHA-N-ACETYLGLUCOSAMINIDASE"/>
    <property type="match status" value="1"/>
</dbReference>
<dbReference type="InterPro" id="IPR029018">
    <property type="entry name" value="Hex-like_dom2"/>
</dbReference>
<dbReference type="Gene3D" id="1.20.120.670">
    <property type="entry name" value="N-acetyl-b-d-glucoasminidase"/>
    <property type="match status" value="1"/>
</dbReference>
<organism evidence="6 7">
    <name type="scientific">Candidatus Phocaeicola excrementipullorum</name>
    <dbReference type="NCBI Taxonomy" id="2838731"/>
    <lineage>
        <taxon>Bacteria</taxon>
        <taxon>Pseudomonadati</taxon>
        <taxon>Bacteroidota</taxon>
        <taxon>Bacteroidia</taxon>
        <taxon>Bacteroidales</taxon>
        <taxon>Bacteroidaceae</taxon>
        <taxon>Phocaeicola</taxon>
    </lineage>
</organism>
<gene>
    <name evidence="6" type="ORF">H9928_13110</name>
</gene>
<evidence type="ECO:0000256" key="2">
    <source>
        <dbReference type="SAM" id="SignalP"/>
    </source>
</evidence>
<dbReference type="InterPro" id="IPR024240">
    <property type="entry name" value="NAGLU_N"/>
</dbReference>
<evidence type="ECO:0000313" key="6">
    <source>
        <dbReference type="EMBL" id="MBU3857446.1"/>
    </source>
</evidence>
<dbReference type="Pfam" id="PF05089">
    <property type="entry name" value="NAGLU"/>
    <property type="match status" value="1"/>
</dbReference>
<sequence length="718" mass="82351">MKRVYAFNFILLCLFTAVSAASPVKGLLERVSPGSSGKFIIEQVASASDFFELDQKGEKVVIRGNNPVSIATGINWYLKYHAGVHLSWNNMSAQLPAVLPAVPHKERHETANTFRYDFNYCTFSYTMAFWDWKRWEKEIDWMALHGINLSLALVGADAVWRNVLFKLGYSKEEANEFIAGPGFQAWWLMNNLEGWGGPNTDSWYESRIALQKKILKRMHEYGIQPILPGYSGMLPHNAREKLGVNVTDPGTWNGYNRPAFLQPTDERFQEIAELYYKEMNRLFGKADCYSMDPFHEGGKVAGVDLDAAGQAIWKAMKKNNPNATWVIQAWGANPRPQMIKNIPKGDLIVLDLYSESRPQWGDPESTWYRKNGFDGHQWLYCMLLNYGGNVGLHGKMQHVIDEYYKAAESPFGNSLKGVGITMEGTENNPVMYELLCELPWRPARFSKDEWLKGYVSARYGKFSPRLWEAWVLLGNSIYNCPARSTQQGTHESVFCARPSLKVYQVSSWSEMSDYYNPLEVIRAASMFVEEADRFKGNNNFEYDLIDVVRQAVAEKGRLIYKVVRAAYEARDPKLLKQASDRFLELLLAQDRLLATRPEFKVGSWIEQARSLGHTGAEKDWLEWNARVQITTWGNRHAANEGGLRDYAHREWNGLLKDFYYLRWKTWLDRLSQLPDEDPAASIDYYGLEEAWTLQHNTYPSAQEGDCVETAKIIFGKLN</sequence>
<dbReference type="InterPro" id="IPR024733">
    <property type="entry name" value="NAGLU_tim-barrel"/>
</dbReference>
<keyword evidence="2" id="KW-0732">Signal</keyword>
<feature type="chain" id="PRO_5036982520" evidence="2">
    <location>
        <begin position="21"/>
        <end position="718"/>
    </location>
</feature>
<dbReference type="PANTHER" id="PTHR12872">
    <property type="entry name" value="ALPHA-N-ACETYLGLUCOSAMINIDASE"/>
    <property type="match status" value="1"/>
</dbReference>
<feature type="domain" description="Alpha-N-acetylglucosaminidase C-terminal" evidence="5">
    <location>
        <begin position="450"/>
        <end position="715"/>
    </location>
</feature>
<evidence type="ECO:0000259" key="5">
    <source>
        <dbReference type="Pfam" id="PF12972"/>
    </source>
</evidence>
<dbReference type="Pfam" id="PF12972">
    <property type="entry name" value="NAGLU_C"/>
    <property type="match status" value="1"/>
</dbReference>
<dbReference type="InterPro" id="IPR007781">
    <property type="entry name" value="NAGLU"/>
</dbReference>
<reference evidence="6" key="2">
    <citation type="submission" date="2021-04" db="EMBL/GenBank/DDBJ databases">
        <authorList>
            <person name="Gilroy R."/>
        </authorList>
    </citation>
    <scope>NUCLEOTIDE SEQUENCE</scope>
    <source>
        <strain evidence="6">8470</strain>
    </source>
</reference>
<dbReference type="AlphaFoldDB" id="A0A948X559"/>
<reference evidence="6" key="1">
    <citation type="journal article" date="2021" name="PeerJ">
        <title>Extensive microbial diversity within the chicken gut microbiome revealed by metagenomics and culture.</title>
        <authorList>
            <person name="Gilroy R."/>
            <person name="Ravi A."/>
            <person name="Getino M."/>
            <person name="Pursley I."/>
            <person name="Horton D.L."/>
            <person name="Alikhan N.F."/>
            <person name="Baker D."/>
            <person name="Gharbi K."/>
            <person name="Hall N."/>
            <person name="Watson M."/>
            <person name="Adriaenssens E.M."/>
            <person name="Foster-Nyarko E."/>
            <person name="Jarju S."/>
            <person name="Secka A."/>
            <person name="Antonio M."/>
            <person name="Oren A."/>
            <person name="Chaudhuri R.R."/>
            <person name="La Ragione R."/>
            <person name="Hildebrand F."/>
            <person name="Pallen M.J."/>
        </authorList>
    </citation>
    <scope>NUCLEOTIDE SEQUENCE</scope>
    <source>
        <strain evidence="6">8470</strain>
    </source>
</reference>
<evidence type="ECO:0000259" key="3">
    <source>
        <dbReference type="Pfam" id="PF05089"/>
    </source>
</evidence>
<dbReference type="GO" id="GO:0016787">
    <property type="term" value="F:hydrolase activity"/>
    <property type="evidence" value="ECO:0007669"/>
    <property type="project" value="UniProtKB-KW"/>
</dbReference>
<dbReference type="Pfam" id="PF12971">
    <property type="entry name" value="NAGLU_N"/>
    <property type="match status" value="1"/>
</dbReference>
<dbReference type="EMBL" id="JAHLFJ010000123">
    <property type="protein sequence ID" value="MBU3857446.1"/>
    <property type="molecule type" value="Genomic_DNA"/>
</dbReference>